<evidence type="ECO:0000313" key="3">
    <source>
        <dbReference type="Proteomes" id="UP000232323"/>
    </source>
</evidence>
<keyword evidence="1" id="KW-1133">Transmembrane helix</keyword>
<name>A0A250XI61_9CHLO</name>
<proteinExistence type="predicted"/>
<reference evidence="2 3" key="1">
    <citation type="submission" date="2017-08" db="EMBL/GenBank/DDBJ databases">
        <title>Acidophilic green algal genome provides insights into adaptation to an acidic environment.</title>
        <authorList>
            <person name="Hirooka S."/>
            <person name="Hirose Y."/>
            <person name="Kanesaki Y."/>
            <person name="Higuchi S."/>
            <person name="Fujiwara T."/>
            <person name="Onuma R."/>
            <person name="Era A."/>
            <person name="Ohbayashi R."/>
            <person name="Uzuka A."/>
            <person name="Nozaki H."/>
            <person name="Yoshikawa H."/>
            <person name="Miyagishima S.Y."/>
        </authorList>
    </citation>
    <scope>NUCLEOTIDE SEQUENCE [LARGE SCALE GENOMIC DNA]</scope>
    <source>
        <strain evidence="2 3">NIES-2499</strain>
    </source>
</reference>
<evidence type="ECO:0000256" key="1">
    <source>
        <dbReference type="SAM" id="Phobius"/>
    </source>
</evidence>
<keyword evidence="1" id="KW-0812">Transmembrane</keyword>
<comment type="caution">
    <text evidence="2">The sequence shown here is derived from an EMBL/GenBank/DDBJ whole genome shotgun (WGS) entry which is preliminary data.</text>
</comment>
<feature type="transmembrane region" description="Helical" evidence="1">
    <location>
        <begin position="12"/>
        <end position="33"/>
    </location>
</feature>
<dbReference type="EMBL" id="BEGY01000086">
    <property type="protein sequence ID" value="GAX82777.1"/>
    <property type="molecule type" value="Genomic_DNA"/>
</dbReference>
<organism evidence="2 3">
    <name type="scientific">Chlamydomonas eustigma</name>
    <dbReference type="NCBI Taxonomy" id="1157962"/>
    <lineage>
        <taxon>Eukaryota</taxon>
        <taxon>Viridiplantae</taxon>
        <taxon>Chlorophyta</taxon>
        <taxon>core chlorophytes</taxon>
        <taxon>Chlorophyceae</taxon>
        <taxon>CS clade</taxon>
        <taxon>Chlamydomonadales</taxon>
        <taxon>Chlamydomonadaceae</taxon>
        <taxon>Chlamydomonas</taxon>
    </lineage>
</organism>
<protein>
    <submittedName>
        <fullName evidence="2">Uncharacterized protein</fullName>
    </submittedName>
</protein>
<sequence length="262" mass="27812">MAISSINDLRLQGLAACLCQCVAGVGLSVVLWFKVFKPASVLFFLAYTTWGASAFLMLLGVLGFVSKVSLILGLHCIFAVSIAGGLGGLHVSTLHTFLMQCSEAQSSSLGCNTCACAVAGTCTQELLSSEDACSACQALGTEICSDINSYSFQVMLLCMGLSICAPIAVPAVYSLRILIRLDSDMANVSNRLLYARAVIAQDLSKLQRDTQHLLVSSESRELSSWKLTSELLLTLMAYGGSDDKALFAAYCRAVKVDAFSLA</sequence>
<feature type="transmembrane region" description="Helical" evidence="1">
    <location>
        <begin position="154"/>
        <end position="175"/>
    </location>
</feature>
<dbReference type="AlphaFoldDB" id="A0A250XI61"/>
<keyword evidence="1" id="KW-0472">Membrane</keyword>
<accession>A0A250XI61</accession>
<feature type="transmembrane region" description="Helical" evidence="1">
    <location>
        <begin position="68"/>
        <end position="89"/>
    </location>
</feature>
<dbReference type="Proteomes" id="UP000232323">
    <property type="component" value="Unassembled WGS sequence"/>
</dbReference>
<keyword evidence="3" id="KW-1185">Reference proteome</keyword>
<feature type="transmembrane region" description="Helical" evidence="1">
    <location>
        <begin position="39"/>
        <end position="61"/>
    </location>
</feature>
<gene>
    <name evidence="2" type="ORF">CEUSTIGMA_g10203.t1</name>
</gene>
<dbReference type="OrthoDB" id="538259at2759"/>
<evidence type="ECO:0000313" key="2">
    <source>
        <dbReference type="EMBL" id="GAX82777.1"/>
    </source>
</evidence>